<accession>A0A9X4MA13</accession>
<proteinExistence type="predicted"/>
<comment type="caution">
    <text evidence="2">The sequence shown here is derived from an EMBL/GenBank/DDBJ whole genome shotgun (WGS) entry which is preliminary data.</text>
</comment>
<dbReference type="Gene3D" id="3.40.210.20">
    <property type="entry name" value="MvaI/BcnI restriction endonuclease, catalytic domain"/>
    <property type="match status" value="1"/>
</dbReference>
<dbReference type="EMBL" id="VBTY01000120">
    <property type="protein sequence ID" value="MDG3495724.1"/>
    <property type="molecule type" value="Genomic_DNA"/>
</dbReference>
<protein>
    <submittedName>
        <fullName evidence="2">LlaMI family restriction endonuclease</fullName>
        <ecNumber evidence="2">3.1.21.-</ecNumber>
    </submittedName>
</protein>
<keyword evidence="3" id="KW-1185">Reference proteome</keyword>
<dbReference type="EC" id="3.1.21.-" evidence="2"/>
<reference evidence="2" key="1">
    <citation type="submission" date="2019-05" db="EMBL/GenBank/DDBJ databases">
        <title>Whole genome sequencing of Pseudanabaena catenata USMAC16.</title>
        <authorList>
            <person name="Khan Z."/>
            <person name="Omar W.M."/>
            <person name="Convey P."/>
            <person name="Merican F."/>
            <person name="Najimudin N."/>
        </authorList>
    </citation>
    <scope>NUCLEOTIDE SEQUENCE</scope>
    <source>
        <strain evidence="2">USMAC16</strain>
    </source>
</reference>
<feature type="region of interest" description="Disordered" evidence="1">
    <location>
        <begin position="9"/>
        <end position="31"/>
    </location>
</feature>
<dbReference type="GO" id="GO:0016787">
    <property type="term" value="F:hydrolase activity"/>
    <property type="evidence" value="ECO:0007669"/>
    <property type="project" value="UniProtKB-KW"/>
</dbReference>
<dbReference type="Proteomes" id="UP001152872">
    <property type="component" value="Unassembled WGS sequence"/>
</dbReference>
<evidence type="ECO:0000313" key="2">
    <source>
        <dbReference type="EMBL" id="MDG3495724.1"/>
    </source>
</evidence>
<dbReference type="RefSeq" id="WP_009627863.1">
    <property type="nucleotide sequence ID" value="NZ_VBTY01000120.1"/>
</dbReference>
<dbReference type="GO" id="GO:0004519">
    <property type="term" value="F:endonuclease activity"/>
    <property type="evidence" value="ECO:0007669"/>
    <property type="project" value="UniProtKB-KW"/>
</dbReference>
<dbReference type="InterPro" id="IPR019063">
    <property type="entry name" value="Restrct_endonuc_II_LlaMI"/>
</dbReference>
<name>A0A9X4MA13_9CYAN</name>
<gene>
    <name evidence="2" type="ORF">FEV09_14320</name>
</gene>
<keyword evidence="2" id="KW-0540">Nuclease</keyword>
<keyword evidence="2" id="KW-0255">Endonuclease</keyword>
<evidence type="ECO:0000313" key="3">
    <source>
        <dbReference type="Proteomes" id="UP001152872"/>
    </source>
</evidence>
<organism evidence="2 3">
    <name type="scientific">Pseudanabaena catenata USMAC16</name>
    <dbReference type="NCBI Taxonomy" id="1855837"/>
    <lineage>
        <taxon>Bacteria</taxon>
        <taxon>Bacillati</taxon>
        <taxon>Cyanobacteriota</taxon>
        <taxon>Cyanophyceae</taxon>
        <taxon>Pseudanabaenales</taxon>
        <taxon>Pseudanabaenaceae</taxon>
        <taxon>Pseudanabaena</taxon>
    </lineage>
</organism>
<dbReference type="InterPro" id="IPR043004">
    <property type="entry name" value="MvaI_BcnI_cat"/>
</dbReference>
<dbReference type="Pfam" id="PF09562">
    <property type="entry name" value="RE_LlaMI"/>
    <property type="match status" value="1"/>
</dbReference>
<evidence type="ECO:0000256" key="1">
    <source>
        <dbReference type="SAM" id="MobiDB-lite"/>
    </source>
</evidence>
<dbReference type="AlphaFoldDB" id="A0A9X4MA13"/>
<sequence length="256" mass="30003">MEEGKQEIINRFDNNVRGRKPDTSNINQDHDGKAGHWLEHQMGIKINNKTEADLFGYEMKNQTTSGKITFGDWSADYYIFKDYKYFTSGNTGVNRDCFMQIFGTYKLDKGRYSWSGEVTPKIKNFNRYGQKLIITENKDITAIYSYDQDSRQNKKDIIPVNMQINDLILARWTSNSMKKRVESKFNDKGWFKCLQNSLGVYTNIQFGKPITFESWIDLVAEGVVFFDSGMYQGNNRPYSQWRALNNFWDSLIIETY</sequence>
<keyword evidence="2" id="KW-0378">Hydrolase</keyword>